<name>A0A1M5L2E0_9BRAD</name>
<organism evidence="2 3">
    <name type="scientific">Bradyrhizobium erythrophlei</name>
    <dbReference type="NCBI Taxonomy" id="1437360"/>
    <lineage>
        <taxon>Bacteria</taxon>
        <taxon>Pseudomonadati</taxon>
        <taxon>Pseudomonadota</taxon>
        <taxon>Alphaproteobacteria</taxon>
        <taxon>Hyphomicrobiales</taxon>
        <taxon>Nitrobacteraceae</taxon>
        <taxon>Bradyrhizobium</taxon>
    </lineage>
</organism>
<protein>
    <submittedName>
        <fullName evidence="2">Glycosyltransferase, MGT family</fullName>
    </submittedName>
</protein>
<dbReference type="Gene3D" id="3.40.50.2000">
    <property type="entry name" value="Glycogen Phosphorylase B"/>
    <property type="match status" value="2"/>
</dbReference>
<reference evidence="2 3" key="1">
    <citation type="submission" date="2016-11" db="EMBL/GenBank/DDBJ databases">
        <authorList>
            <person name="Jaros S."/>
            <person name="Januszkiewicz K."/>
            <person name="Wedrychowicz H."/>
        </authorList>
    </citation>
    <scope>NUCLEOTIDE SEQUENCE [LARGE SCALE GENOMIC DNA]</scope>
    <source>
        <strain evidence="2 3">GAS242</strain>
    </source>
</reference>
<gene>
    <name evidence="2" type="ORF">SAMN05444169_3217</name>
</gene>
<dbReference type="GO" id="GO:0008194">
    <property type="term" value="F:UDP-glycosyltransferase activity"/>
    <property type="evidence" value="ECO:0007669"/>
    <property type="project" value="InterPro"/>
</dbReference>
<dbReference type="SUPFAM" id="SSF53756">
    <property type="entry name" value="UDP-Glycosyltransferase/glycogen phosphorylase"/>
    <property type="match status" value="1"/>
</dbReference>
<evidence type="ECO:0000313" key="2">
    <source>
        <dbReference type="EMBL" id="SHG59197.1"/>
    </source>
</evidence>
<feature type="domain" description="Erythromycin biosynthesis protein CIII-like C-terminal" evidence="1">
    <location>
        <begin position="309"/>
        <end position="424"/>
    </location>
</feature>
<proteinExistence type="predicted"/>
<dbReference type="InterPro" id="IPR010610">
    <property type="entry name" value="EryCIII-like_C"/>
</dbReference>
<evidence type="ECO:0000313" key="3">
    <source>
        <dbReference type="Proteomes" id="UP000190675"/>
    </source>
</evidence>
<dbReference type="GO" id="GO:0016758">
    <property type="term" value="F:hexosyltransferase activity"/>
    <property type="evidence" value="ECO:0007669"/>
    <property type="project" value="UniProtKB-ARBA"/>
</dbReference>
<accession>A0A1M5L2E0</accession>
<dbReference type="GO" id="GO:0017000">
    <property type="term" value="P:antibiotic biosynthetic process"/>
    <property type="evidence" value="ECO:0007669"/>
    <property type="project" value="UniProtKB-ARBA"/>
</dbReference>
<dbReference type="EMBL" id="LT670818">
    <property type="protein sequence ID" value="SHG59197.1"/>
    <property type="molecule type" value="Genomic_DNA"/>
</dbReference>
<dbReference type="OrthoDB" id="6620093at2"/>
<dbReference type="AlphaFoldDB" id="A0A1M5L2E0"/>
<keyword evidence="2" id="KW-0808">Transferase</keyword>
<dbReference type="InterPro" id="IPR002213">
    <property type="entry name" value="UDP_glucos_trans"/>
</dbReference>
<evidence type="ECO:0000259" key="1">
    <source>
        <dbReference type="Pfam" id="PF06722"/>
    </source>
</evidence>
<dbReference type="FunFam" id="3.40.50.2000:FF:000072">
    <property type="entry name" value="Glycosyl transferase"/>
    <property type="match status" value="1"/>
</dbReference>
<dbReference type="PANTHER" id="PTHR48050">
    <property type="entry name" value="STEROL 3-BETA-GLUCOSYLTRANSFERASE"/>
    <property type="match status" value="1"/>
</dbReference>
<dbReference type="InterPro" id="IPR050426">
    <property type="entry name" value="Glycosyltransferase_28"/>
</dbReference>
<dbReference type="RefSeq" id="WP_079566798.1">
    <property type="nucleotide sequence ID" value="NZ_LT670818.1"/>
</dbReference>
<dbReference type="PANTHER" id="PTHR48050:SF13">
    <property type="entry name" value="STEROL 3-BETA-GLUCOSYLTRANSFERASE UGT80A2"/>
    <property type="match status" value="1"/>
</dbReference>
<dbReference type="Proteomes" id="UP000190675">
    <property type="component" value="Chromosome I"/>
</dbReference>
<dbReference type="CDD" id="cd03784">
    <property type="entry name" value="GT1_Gtf-like"/>
    <property type="match status" value="1"/>
</dbReference>
<dbReference type="Pfam" id="PF06722">
    <property type="entry name" value="EryCIII-like_C"/>
    <property type="match status" value="1"/>
</dbReference>
<sequence length="473" mass="50745">MARFLIAATSVPGHVFPLLAVSQHLIGRGHEVVVHTGSVFRERVEATGARFVAFRPEIDIDYRQLDARFPERSKIAPGPAQFCFGLKHLFADAIPHQSAGIRDICRDFQMDAIIVDTMFCGTFPLLLGPREKRVPIVALGITALALSSADTAFFGTALPPARTAEDRARNAAMNCHLQKAIFGSAQQYFNDVLVKHGSRPLPEFLFDSMIKLPDLYLQLTAEAFEYPRREMPDNIRFVGPLLPPPAADFRPPPWWDDLDKAGSVVLVTQGTVANEDLGRLVGPTLTALANEDLAVIASTGGPPVDSIPVTLPPNAKAATFLPFDRLLPKVSVMVTNGGYGAVTHALSLGVPLVVAGDSEEKPEIAARVDWVGAGINLGTGRPSAAQIGEAVRTVLTKPHYRQCAQALRAEFARHNAREGIAELVEDLAAGGTAASARENTRRALGFVGAPAQGVTRQAVDVDTGSTRTMSKTT</sequence>